<evidence type="ECO:0000313" key="7">
    <source>
        <dbReference type="Proteomes" id="UP000663877"/>
    </source>
</evidence>
<keyword evidence="1" id="KW-0732">Signal</keyword>
<feature type="signal peptide" evidence="1">
    <location>
        <begin position="1"/>
        <end position="22"/>
    </location>
</feature>
<name>A0A815VIE5_9BILA</name>
<evidence type="ECO:0000256" key="1">
    <source>
        <dbReference type="SAM" id="SignalP"/>
    </source>
</evidence>
<evidence type="ECO:0000313" key="5">
    <source>
        <dbReference type="EMBL" id="CAF1653039.1"/>
    </source>
</evidence>
<sequence length="68" mass="7570">MQFYRLLFVFALLTLAIGLAIGDREIRHDGCDNQCKPHGDVTSCCQKPLPLGFSHGICKGKEAYCIKQ</sequence>
<evidence type="ECO:0000313" key="6">
    <source>
        <dbReference type="Proteomes" id="UP000663832"/>
    </source>
</evidence>
<dbReference type="EMBL" id="CAJNOI010003783">
    <property type="protein sequence ID" value="CAF1529326.1"/>
    <property type="molecule type" value="Genomic_DNA"/>
</dbReference>
<evidence type="ECO:0000313" key="3">
    <source>
        <dbReference type="EMBL" id="CAF1529326.1"/>
    </source>
</evidence>
<proteinExistence type="predicted"/>
<dbReference type="EMBL" id="CAJNOM010004148">
    <property type="protein sequence ID" value="CAF1653031.1"/>
    <property type="molecule type" value="Genomic_DNA"/>
</dbReference>
<dbReference type="EMBL" id="CAJNOM010004149">
    <property type="protein sequence ID" value="CAF1653039.1"/>
    <property type="molecule type" value="Genomic_DNA"/>
</dbReference>
<accession>A0A815VIE5</accession>
<keyword evidence="6" id="KW-1185">Reference proteome</keyword>
<protein>
    <submittedName>
        <fullName evidence="2">Uncharacterized protein</fullName>
    </submittedName>
</protein>
<evidence type="ECO:0000313" key="2">
    <source>
        <dbReference type="EMBL" id="CAF1529312.1"/>
    </source>
</evidence>
<feature type="chain" id="PRO_5036229073" evidence="1">
    <location>
        <begin position="23"/>
        <end position="68"/>
    </location>
</feature>
<dbReference type="Proteomes" id="UP000663877">
    <property type="component" value="Unassembled WGS sequence"/>
</dbReference>
<evidence type="ECO:0000313" key="4">
    <source>
        <dbReference type="EMBL" id="CAF1653031.1"/>
    </source>
</evidence>
<reference evidence="2" key="1">
    <citation type="submission" date="2021-02" db="EMBL/GenBank/DDBJ databases">
        <authorList>
            <person name="Nowell W R."/>
        </authorList>
    </citation>
    <scope>NUCLEOTIDE SEQUENCE</scope>
</reference>
<dbReference type="EMBL" id="CAJNOI010003782">
    <property type="protein sequence ID" value="CAF1529312.1"/>
    <property type="molecule type" value="Genomic_DNA"/>
</dbReference>
<gene>
    <name evidence="2" type="ORF">BJG266_LOCUS44791</name>
    <name evidence="3" type="ORF">BJG266_LOCUS44792</name>
    <name evidence="4" type="ORF">QVE165_LOCUS61765</name>
    <name evidence="5" type="ORF">QVE165_LOCUS61766</name>
</gene>
<dbReference type="AlphaFoldDB" id="A0A815VIE5"/>
<organism evidence="2 7">
    <name type="scientific">Adineta steineri</name>
    <dbReference type="NCBI Taxonomy" id="433720"/>
    <lineage>
        <taxon>Eukaryota</taxon>
        <taxon>Metazoa</taxon>
        <taxon>Spiralia</taxon>
        <taxon>Gnathifera</taxon>
        <taxon>Rotifera</taxon>
        <taxon>Eurotatoria</taxon>
        <taxon>Bdelloidea</taxon>
        <taxon>Adinetida</taxon>
        <taxon>Adinetidae</taxon>
        <taxon>Adineta</taxon>
    </lineage>
</organism>
<dbReference type="Proteomes" id="UP000663832">
    <property type="component" value="Unassembled WGS sequence"/>
</dbReference>
<comment type="caution">
    <text evidence="2">The sequence shown here is derived from an EMBL/GenBank/DDBJ whole genome shotgun (WGS) entry which is preliminary data.</text>
</comment>